<comment type="catalytic activity">
    <reaction evidence="1">
        <text>ATP + protein L-histidine = ADP + protein N-phospho-L-histidine.</text>
        <dbReference type="EC" id="2.7.13.3"/>
    </reaction>
</comment>
<dbReference type="InterPro" id="IPR050736">
    <property type="entry name" value="Sensor_HK_Regulatory"/>
</dbReference>
<dbReference type="PANTHER" id="PTHR43711:SF26">
    <property type="entry name" value="SENSOR HISTIDINE KINASE RCSC"/>
    <property type="match status" value="1"/>
</dbReference>
<dbReference type="EC" id="2.7.13.3" evidence="2"/>
<keyword evidence="9" id="KW-1185">Reference proteome</keyword>
<evidence type="ECO:0000256" key="3">
    <source>
        <dbReference type="ARBA" id="ARBA00022679"/>
    </source>
</evidence>
<dbReference type="InterPro" id="IPR036097">
    <property type="entry name" value="HisK_dim/P_sf"/>
</dbReference>
<proteinExistence type="predicted"/>
<evidence type="ECO:0000259" key="7">
    <source>
        <dbReference type="PROSITE" id="PS50109"/>
    </source>
</evidence>
<name>A0A1G9ZD37_9SPHI</name>
<dbReference type="PROSITE" id="PS50109">
    <property type="entry name" value="HIS_KIN"/>
    <property type="match status" value="1"/>
</dbReference>
<dbReference type="Proteomes" id="UP000183200">
    <property type="component" value="Unassembled WGS sequence"/>
</dbReference>
<evidence type="ECO:0000256" key="5">
    <source>
        <dbReference type="ARBA" id="ARBA00023012"/>
    </source>
</evidence>
<dbReference type="SMART" id="SM00387">
    <property type="entry name" value="HATPase_c"/>
    <property type="match status" value="1"/>
</dbReference>
<keyword evidence="6" id="KW-0472">Membrane</keyword>
<dbReference type="SUPFAM" id="SSF47384">
    <property type="entry name" value="Homodimeric domain of signal transducing histidine kinase"/>
    <property type="match status" value="1"/>
</dbReference>
<dbReference type="SUPFAM" id="SSF48452">
    <property type="entry name" value="TPR-like"/>
    <property type="match status" value="1"/>
</dbReference>
<keyword evidence="5" id="KW-0902">Two-component regulatory system</keyword>
<feature type="domain" description="Histidine kinase" evidence="7">
    <location>
        <begin position="409"/>
        <end position="624"/>
    </location>
</feature>
<reference evidence="9" key="1">
    <citation type="submission" date="2016-10" db="EMBL/GenBank/DDBJ databases">
        <authorList>
            <person name="Varghese N."/>
            <person name="Submissions S."/>
        </authorList>
    </citation>
    <scope>NUCLEOTIDE SEQUENCE [LARGE SCALE GENOMIC DNA]</scope>
    <source>
        <strain evidence="9">DSM 19110</strain>
    </source>
</reference>
<dbReference type="EMBL" id="FNGY01000006">
    <property type="protein sequence ID" value="SDN18526.1"/>
    <property type="molecule type" value="Genomic_DNA"/>
</dbReference>
<organism evidence="8 9">
    <name type="scientific">Pedobacter steynii</name>
    <dbReference type="NCBI Taxonomy" id="430522"/>
    <lineage>
        <taxon>Bacteria</taxon>
        <taxon>Pseudomonadati</taxon>
        <taxon>Bacteroidota</taxon>
        <taxon>Sphingobacteriia</taxon>
        <taxon>Sphingobacteriales</taxon>
        <taxon>Sphingobacteriaceae</taxon>
        <taxon>Pedobacter</taxon>
    </lineage>
</organism>
<accession>A0A1G9ZD37</accession>
<dbReference type="PRINTS" id="PR00344">
    <property type="entry name" value="BCTRLSENSOR"/>
</dbReference>
<dbReference type="PANTHER" id="PTHR43711">
    <property type="entry name" value="TWO-COMPONENT HISTIDINE KINASE"/>
    <property type="match status" value="1"/>
</dbReference>
<dbReference type="OrthoDB" id="1301080at2"/>
<evidence type="ECO:0000256" key="4">
    <source>
        <dbReference type="ARBA" id="ARBA00022777"/>
    </source>
</evidence>
<dbReference type="SUPFAM" id="SSF55874">
    <property type="entry name" value="ATPase domain of HSP90 chaperone/DNA topoisomerase II/histidine kinase"/>
    <property type="match status" value="1"/>
</dbReference>
<keyword evidence="4 8" id="KW-0418">Kinase</keyword>
<evidence type="ECO:0000313" key="9">
    <source>
        <dbReference type="Proteomes" id="UP000183200"/>
    </source>
</evidence>
<evidence type="ECO:0000256" key="2">
    <source>
        <dbReference type="ARBA" id="ARBA00012438"/>
    </source>
</evidence>
<dbReference type="InterPro" id="IPR011990">
    <property type="entry name" value="TPR-like_helical_dom_sf"/>
</dbReference>
<dbReference type="AlphaFoldDB" id="A0A1G9ZD37"/>
<dbReference type="Gene3D" id="3.30.565.10">
    <property type="entry name" value="Histidine kinase-like ATPase, C-terminal domain"/>
    <property type="match status" value="1"/>
</dbReference>
<evidence type="ECO:0000313" key="8">
    <source>
        <dbReference type="EMBL" id="SDN18526.1"/>
    </source>
</evidence>
<dbReference type="InterPro" id="IPR004358">
    <property type="entry name" value="Sig_transdc_His_kin-like_C"/>
</dbReference>
<dbReference type="Gene3D" id="1.10.287.130">
    <property type="match status" value="1"/>
</dbReference>
<dbReference type="Pfam" id="PF02518">
    <property type="entry name" value="HATPase_c"/>
    <property type="match status" value="1"/>
</dbReference>
<feature type="transmembrane region" description="Helical" evidence="6">
    <location>
        <begin position="350"/>
        <end position="368"/>
    </location>
</feature>
<dbReference type="GO" id="GO:0000155">
    <property type="term" value="F:phosphorelay sensor kinase activity"/>
    <property type="evidence" value="ECO:0007669"/>
    <property type="project" value="InterPro"/>
</dbReference>
<dbReference type="Gene3D" id="1.25.40.10">
    <property type="entry name" value="Tetratricopeptide repeat domain"/>
    <property type="match status" value="2"/>
</dbReference>
<keyword evidence="6" id="KW-0812">Transmembrane</keyword>
<dbReference type="InterPro" id="IPR003594">
    <property type="entry name" value="HATPase_dom"/>
</dbReference>
<evidence type="ECO:0000256" key="1">
    <source>
        <dbReference type="ARBA" id="ARBA00000085"/>
    </source>
</evidence>
<protein>
    <recommendedName>
        <fullName evidence="2">histidine kinase</fullName>
        <ecNumber evidence="2">2.7.13.3</ecNumber>
    </recommendedName>
</protein>
<gene>
    <name evidence="8" type="ORF">SAMN05421820_106411</name>
</gene>
<keyword evidence="3" id="KW-0808">Transferase</keyword>
<sequence length="624" mass="71052">MLKRPVLIFLLMTALLLDAGRGFAQIVELSGLQSALPRIKDSIKYVNTLNRIAMLSQLRYRDSCFYYAGKAREISVRLNYRKGIADARNCEAICYFSLNDYLSAKYFNEALQIYESIDDQENVCQVLMNMSILLSDSGDDRRSIGYMRRTFEMSKSLKNDSIRSLVIHNLLVIDTTIKPVRFDSLFREGFRIAKKYKDDRMILAYEDNLAERLYHKGEKEQAIKILLDSWARADSLGFESEKVSIDWILSNVMAKQGKGLKEVDHLRRGLDASEKYGYTEFYMVFAERLYGFYKRTGQPEKAYHYVALLLSKKDKLAKAADQSGYNYLNYALRENENEELRNKAGWRTKTIVLLSCLFALSIALLFFVSRSLRIKKEYVKVQQKLHETTLGQNTELQRTNHFNTMLISVIAHDVRQPFSTIVMLASVFNHDVNLLSEEEKLGIMKELAETSKKSLSFMDGLLEWIKSKKTGFEYQPEELSINELIIEANTFFKIAQEKKNIKLTGNIPEQTTVLGHKQMLLFILRNILNNATKFSPVNGLIAIDSGIDHGNMVISIRDQGAGMSQRQIDQLFSAGSGDLDHHENSGAGLALSISYEMATIMKANISVASGLGKGTVFYLSLKNS</sequence>
<dbReference type="InterPro" id="IPR036890">
    <property type="entry name" value="HATPase_C_sf"/>
</dbReference>
<dbReference type="InterPro" id="IPR005467">
    <property type="entry name" value="His_kinase_dom"/>
</dbReference>
<evidence type="ECO:0000256" key="6">
    <source>
        <dbReference type="SAM" id="Phobius"/>
    </source>
</evidence>
<keyword evidence="6" id="KW-1133">Transmembrane helix</keyword>